<feature type="domain" description="CCHC-type" evidence="4">
    <location>
        <begin position="332"/>
        <end position="346"/>
    </location>
</feature>
<dbReference type="EMBL" id="KZ293433">
    <property type="protein sequence ID" value="PBK68345.1"/>
    <property type="molecule type" value="Genomic_DNA"/>
</dbReference>
<sequence>MPPAQGPSQPREPRTRSAKAASRLTVTPFYPFPAADRAAQKGKSKEVQPQQEPVPAPVPATRRRSSSSGIPGPVGTIRAPTSMPGLNEKSVPRFEKSTDPEELERFFARLEELFDKCAVAPDVDKKKYAVVYTDIKTEKQWKVLDHFAKGTYEEFKKNEKSEYMSFKREFQVLAVVLKKEGICSNRELVDQFLAPMADSLYNSMKLRMEQLNPPAGKTSRDPANPYTLEEVMASGLNVLQVKQEDVGGILALMKDIFEQQAQQAQQEQQHITALEKAFVEQQKTITSFLQQQQQQMQAQQYNQYNARSAPSGFGGAPRQMNSGASSLNRFDCWFCGESGHLNAECPMRMDYLNTGKIVMNVLITGSSTPGLLNVTGSLAMLLQEKQDLERKLYELRSQNVNVAPGPRMRSRGYKTDDASRELSTEEERKQGFYKRSMKAGGNQDKASRVDRSGSPSPLEDVNKNQKKTGGAAKEKQGVTVEDAEDSEDDEPVLKNKQVQMDPTPKPMG</sequence>
<keyword evidence="1" id="KW-0507">mRNA processing</keyword>
<keyword evidence="2" id="KW-0862">Zinc</keyword>
<dbReference type="GO" id="GO:0003676">
    <property type="term" value="F:nucleic acid binding"/>
    <property type="evidence" value="ECO:0007669"/>
    <property type="project" value="InterPro"/>
</dbReference>
<proteinExistence type="predicted"/>
<name>A0A2H3BBV7_9AGAR</name>
<keyword evidence="2" id="KW-0863">Zinc-finger</keyword>
<dbReference type="PROSITE" id="PS50158">
    <property type="entry name" value="ZF_CCHC"/>
    <property type="match status" value="1"/>
</dbReference>
<evidence type="ECO:0000259" key="4">
    <source>
        <dbReference type="PROSITE" id="PS50158"/>
    </source>
</evidence>
<evidence type="ECO:0000313" key="5">
    <source>
        <dbReference type="EMBL" id="PBK68345.1"/>
    </source>
</evidence>
<feature type="region of interest" description="Disordered" evidence="3">
    <location>
        <begin position="402"/>
        <end position="508"/>
    </location>
</feature>
<dbReference type="SUPFAM" id="SSF57756">
    <property type="entry name" value="Retrovirus zinc finger-like domains"/>
    <property type="match status" value="1"/>
</dbReference>
<evidence type="ECO:0000256" key="2">
    <source>
        <dbReference type="PROSITE-ProRule" id="PRU00047"/>
    </source>
</evidence>
<feature type="compositionally biased region" description="Acidic residues" evidence="3">
    <location>
        <begin position="481"/>
        <end position="490"/>
    </location>
</feature>
<dbReference type="AlphaFoldDB" id="A0A2H3BBV7"/>
<protein>
    <recommendedName>
        <fullName evidence="4">CCHC-type domain-containing protein</fullName>
    </recommendedName>
</protein>
<keyword evidence="6" id="KW-1185">Reference proteome</keyword>
<gene>
    <name evidence="5" type="ORF">ARMSODRAFT_976158</name>
</gene>
<keyword evidence="2" id="KW-0479">Metal-binding</keyword>
<dbReference type="GO" id="GO:0008270">
    <property type="term" value="F:zinc ion binding"/>
    <property type="evidence" value="ECO:0007669"/>
    <property type="project" value="UniProtKB-KW"/>
</dbReference>
<feature type="region of interest" description="Disordered" evidence="3">
    <location>
        <begin position="1"/>
        <end position="97"/>
    </location>
</feature>
<evidence type="ECO:0000313" key="6">
    <source>
        <dbReference type="Proteomes" id="UP000218334"/>
    </source>
</evidence>
<dbReference type="GO" id="GO:0006397">
    <property type="term" value="P:mRNA processing"/>
    <property type="evidence" value="ECO:0007669"/>
    <property type="project" value="UniProtKB-KW"/>
</dbReference>
<evidence type="ECO:0000256" key="3">
    <source>
        <dbReference type="SAM" id="MobiDB-lite"/>
    </source>
</evidence>
<evidence type="ECO:0000256" key="1">
    <source>
        <dbReference type="ARBA" id="ARBA00022664"/>
    </source>
</evidence>
<dbReference type="InterPro" id="IPR001878">
    <property type="entry name" value="Znf_CCHC"/>
</dbReference>
<organism evidence="5 6">
    <name type="scientific">Armillaria solidipes</name>
    <dbReference type="NCBI Taxonomy" id="1076256"/>
    <lineage>
        <taxon>Eukaryota</taxon>
        <taxon>Fungi</taxon>
        <taxon>Dikarya</taxon>
        <taxon>Basidiomycota</taxon>
        <taxon>Agaricomycotina</taxon>
        <taxon>Agaricomycetes</taxon>
        <taxon>Agaricomycetidae</taxon>
        <taxon>Agaricales</taxon>
        <taxon>Marasmiineae</taxon>
        <taxon>Physalacriaceae</taxon>
        <taxon>Armillaria</taxon>
    </lineage>
</organism>
<feature type="compositionally biased region" description="Basic and acidic residues" evidence="3">
    <location>
        <begin position="413"/>
        <end position="430"/>
    </location>
</feature>
<reference evidence="6" key="1">
    <citation type="journal article" date="2017" name="Nat. Ecol. Evol.">
        <title>Genome expansion and lineage-specific genetic innovations in the forest pathogenic fungi Armillaria.</title>
        <authorList>
            <person name="Sipos G."/>
            <person name="Prasanna A.N."/>
            <person name="Walter M.C."/>
            <person name="O'Connor E."/>
            <person name="Balint B."/>
            <person name="Krizsan K."/>
            <person name="Kiss B."/>
            <person name="Hess J."/>
            <person name="Varga T."/>
            <person name="Slot J."/>
            <person name="Riley R."/>
            <person name="Boka B."/>
            <person name="Rigling D."/>
            <person name="Barry K."/>
            <person name="Lee J."/>
            <person name="Mihaltcheva S."/>
            <person name="LaButti K."/>
            <person name="Lipzen A."/>
            <person name="Waldron R."/>
            <person name="Moloney N.M."/>
            <person name="Sperisen C."/>
            <person name="Kredics L."/>
            <person name="Vagvoelgyi C."/>
            <person name="Patrignani A."/>
            <person name="Fitzpatrick D."/>
            <person name="Nagy I."/>
            <person name="Doyle S."/>
            <person name="Anderson J.B."/>
            <person name="Grigoriev I.V."/>
            <person name="Gueldener U."/>
            <person name="Muensterkoetter M."/>
            <person name="Nagy L.G."/>
        </authorList>
    </citation>
    <scope>NUCLEOTIDE SEQUENCE [LARGE SCALE GENOMIC DNA]</scope>
    <source>
        <strain evidence="6">28-4</strain>
    </source>
</reference>
<dbReference type="Proteomes" id="UP000218334">
    <property type="component" value="Unassembled WGS sequence"/>
</dbReference>
<dbReference type="InterPro" id="IPR036875">
    <property type="entry name" value="Znf_CCHC_sf"/>
</dbReference>
<accession>A0A2H3BBV7</accession>